<keyword evidence="2" id="KW-1185">Reference proteome</keyword>
<comment type="caution">
    <text evidence="1">The sequence shown here is derived from an EMBL/GenBank/DDBJ whole genome shotgun (WGS) entry which is preliminary data.</text>
</comment>
<dbReference type="RefSeq" id="WP_153421816.1">
    <property type="nucleotide sequence ID" value="NZ_WFLM01000009.1"/>
</dbReference>
<dbReference type="EMBL" id="WFLM01000009">
    <property type="protein sequence ID" value="KAB8035792.1"/>
    <property type="molecule type" value="Genomic_DNA"/>
</dbReference>
<gene>
    <name evidence="1" type="ORF">GCL60_16315</name>
</gene>
<dbReference type="Proteomes" id="UP000437748">
    <property type="component" value="Unassembled WGS sequence"/>
</dbReference>
<evidence type="ECO:0000313" key="1">
    <source>
        <dbReference type="EMBL" id="KAB8035792.1"/>
    </source>
</evidence>
<dbReference type="AlphaFoldDB" id="A0A6N6VP67"/>
<evidence type="ECO:0000313" key="2">
    <source>
        <dbReference type="Proteomes" id="UP000437748"/>
    </source>
</evidence>
<accession>A0A6N6VP67</accession>
<proteinExistence type="predicted"/>
<sequence>MRLYMIDIEDLNRYDFTDVLRQMKKYVDITINDAMESQIYEALDTISVEEIILFLKHYNIDDVKYRSKEFIKILSIYLNEEIKSYIISKGYIAKESYFMKNKTKISGVVLN</sequence>
<protein>
    <submittedName>
        <fullName evidence="1">Uncharacterized protein</fullName>
    </submittedName>
</protein>
<reference evidence="1 2" key="1">
    <citation type="submission" date="2019-10" db="EMBL/GenBank/DDBJ databases">
        <title>New species of Slilvanegrellaceae.</title>
        <authorList>
            <person name="Pitt A."/>
            <person name="Hahn M.W."/>
        </authorList>
    </citation>
    <scope>NUCLEOTIDE SEQUENCE [LARGE SCALE GENOMIC DNA]</scope>
    <source>
        <strain evidence="1 2">SP-Ram-0.45-NSY-1</strain>
    </source>
</reference>
<name>A0A6N6VP67_9BACT</name>
<organism evidence="1 2">
    <name type="scientific">Silvanigrella paludirubra</name>
    <dbReference type="NCBI Taxonomy" id="2499159"/>
    <lineage>
        <taxon>Bacteria</taxon>
        <taxon>Pseudomonadati</taxon>
        <taxon>Bdellovibrionota</taxon>
        <taxon>Oligoflexia</taxon>
        <taxon>Silvanigrellales</taxon>
        <taxon>Silvanigrellaceae</taxon>
        <taxon>Silvanigrella</taxon>
    </lineage>
</organism>